<dbReference type="SUPFAM" id="SSF48179">
    <property type="entry name" value="6-phosphogluconate dehydrogenase C-terminal domain-like"/>
    <property type="match status" value="1"/>
</dbReference>
<dbReference type="AlphaFoldDB" id="A0A0F9TY47"/>
<dbReference type="GO" id="GO:0006631">
    <property type="term" value="P:fatty acid metabolic process"/>
    <property type="evidence" value="ECO:0007669"/>
    <property type="project" value="InterPro"/>
</dbReference>
<gene>
    <name evidence="4" type="ORF">LCGC14_0596010</name>
</gene>
<dbReference type="InterPro" id="IPR036291">
    <property type="entry name" value="NAD(P)-bd_dom_sf"/>
</dbReference>
<dbReference type="GO" id="GO:0070403">
    <property type="term" value="F:NAD+ binding"/>
    <property type="evidence" value="ECO:0007669"/>
    <property type="project" value="InterPro"/>
</dbReference>
<dbReference type="PIRSF" id="PIRSF000105">
    <property type="entry name" value="HCDH"/>
    <property type="match status" value="1"/>
</dbReference>
<dbReference type="EMBL" id="LAZR01000944">
    <property type="protein sequence ID" value="KKN54061.1"/>
    <property type="molecule type" value="Genomic_DNA"/>
</dbReference>
<dbReference type="Pfam" id="PF00725">
    <property type="entry name" value="3HCDH"/>
    <property type="match status" value="1"/>
</dbReference>
<dbReference type="NCBIfam" id="NF006143">
    <property type="entry name" value="PRK08293.1"/>
    <property type="match status" value="1"/>
</dbReference>
<dbReference type="InterPro" id="IPR008927">
    <property type="entry name" value="6-PGluconate_DH-like_C_sf"/>
</dbReference>
<dbReference type="Gene3D" id="1.10.1040.10">
    <property type="entry name" value="N-(1-d-carboxylethyl)-l-norvaline Dehydrogenase, domain 2"/>
    <property type="match status" value="1"/>
</dbReference>
<evidence type="ECO:0000313" key="4">
    <source>
        <dbReference type="EMBL" id="KKN54061.1"/>
    </source>
</evidence>
<dbReference type="SUPFAM" id="SSF51735">
    <property type="entry name" value="NAD(P)-binding Rossmann-fold domains"/>
    <property type="match status" value="1"/>
</dbReference>
<feature type="domain" description="3-hydroxyacyl-CoA dehydrogenase C-terminal" evidence="2">
    <location>
        <begin position="191"/>
        <end position="289"/>
    </location>
</feature>
<evidence type="ECO:0000256" key="1">
    <source>
        <dbReference type="ARBA" id="ARBA00023002"/>
    </source>
</evidence>
<accession>A0A0F9TY47</accession>
<organism evidence="4">
    <name type="scientific">marine sediment metagenome</name>
    <dbReference type="NCBI Taxonomy" id="412755"/>
    <lineage>
        <taxon>unclassified sequences</taxon>
        <taxon>metagenomes</taxon>
        <taxon>ecological metagenomes</taxon>
    </lineage>
</organism>
<comment type="caution">
    <text evidence="4">The sequence shown here is derived from an EMBL/GenBank/DDBJ whole genome shotgun (WGS) entry which is preliminary data.</text>
</comment>
<dbReference type="InterPro" id="IPR013328">
    <property type="entry name" value="6PGD_dom2"/>
</dbReference>
<protein>
    <recommendedName>
        <fullName evidence="5">3-hydroxyacyl-CoA dehydrogenase NAD binding domain-containing protein</fullName>
    </recommendedName>
</protein>
<dbReference type="InterPro" id="IPR022694">
    <property type="entry name" value="3-OHacyl-CoA_DH"/>
</dbReference>
<dbReference type="InterPro" id="IPR006176">
    <property type="entry name" value="3-OHacyl-CoA_DH_NAD-bd"/>
</dbReference>
<dbReference type="Pfam" id="PF02737">
    <property type="entry name" value="3HCDH_N"/>
    <property type="match status" value="1"/>
</dbReference>
<sequence>MIIDDIKRILILGSGTMGVQIGIQSAMHGYQVNIFVRNPAKNNIVWDDIRKRTDWIVRREVISREEADQMLKRIYTTNDPAEAAKDTDLLSESVPEIPSLKKELFEKFNKLCPEHTIFTSNTSSLLPSRLAESTGRPERFLAFHCNNPVFITKTVDIMGHPGTSKEVLDVTIEFSRRIGLMPIILEKEQPGYIINSLLGGLMGRALELVANGVATPQQVDKCWMSNMKIGIGIFGIMDNNGLDVGWEMREKYALSSEDKQAKAIYKYLKTNYIDKGHLGRKTGQGFYKYPKPEYKNPDFLK</sequence>
<dbReference type="PANTHER" id="PTHR48075">
    <property type="entry name" value="3-HYDROXYACYL-COA DEHYDROGENASE FAMILY PROTEIN"/>
    <property type="match status" value="1"/>
</dbReference>
<dbReference type="Gene3D" id="3.40.50.720">
    <property type="entry name" value="NAD(P)-binding Rossmann-like Domain"/>
    <property type="match status" value="1"/>
</dbReference>
<dbReference type="PANTHER" id="PTHR48075:SF3">
    <property type="entry name" value="3-HYDROXYACYL-COA DEHYDROGENASE"/>
    <property type="match status" value="1"/>
</dbReference>
<dbReference type="InterPro" id="IPR006108">
    <property type="entry name" value="3HC_DH_C"/>
</dbReference>
<proteinExistence type="predicted"/>
<name>A0A0F9TY47_9ZZZZ</name>
<dbReference type="GO" id="GO:0016616">
    <property type="term" value="F:oxidoreductase activity, acting on the CH-OH group of donors, NAD or NADP as acceptor"/>
    <property type="evidence" value="ECO:0007669"/>
    <property type="project" value="InterPro"/>
</dbReference>
<keyword evidence="1" id="KW-0560">Oxidoreductase</keyword>
<evidence type="ECO:0000259" key="3">
    <source>
        <dbReference type="Pfam" id="PF02737"/>
    </source>
</evidence>
<evidence type="ECO:0000259" key="2">
    <source>
        <dbReference type="Pfam" id="PF00725"/>
    </source>
</evidence>
<evidence type="ECO:0008006" key="5">
    <source>
        <dbReference type="Google" id="ProtNLM"/>
    </source>
</evidence>
<feature type="domain" description="3-hydroxyacyl-CoA dehydrogenase NAD binding" evidence="3">
    <location>
        <begin position="9"/>
        <end position="187"/>
    </location>
</feature>
<reference evidence="4" key="1">
    <citation type="journal article" date="2015" name="Nature">
        <title>Complex archaea that bridge the gap between prokaryotes and eukaryotes.</title>
        <authorList>
            <person name="Spang A."/>
            <person name="Saw J.H."/>
            <person name="Jorgensen S.L."/>
            <person name="Zaremba-Niedzwiedzka K."/>
            <person name="Martijn J."/>
            <person name="Lind A.E."/>
            <person name="van Eijk R."/>
            <person name="Schleper C."/>
            <person name="Guy L."/>
            <person name="Ettema T.J."/>
        </authorList>
    </citation>
    <scope>NUCLEOTIDE SEQUENCE</scope>
</reference>